<protein>
    <recommendedName>
        <fullName evidence="4">Tyr recombinase domain-containing protein</fullName>
    </recommendedName>
</protein>
<sequence>MSGSSAEGSAQAAGGPEPEGRVRPRADVPAGAQLAAPRAELCSLLQRAAAIAGAGDDAQAVCDRLRLAGAAGADDFLGISIEEAELIWAPLTELSRATLSAFLGLCAVSACPVHARRAGGAGAAIVALRSQDMGRSQGSDPPVQRRSPRRGTVAAAAALRMCSAARSSGRPPPPDILADANAELARADCPVPRAPAQAPLAELKGLQARGATAADASDWATWVEFCGWKASAKQYASSVRPYGKTVAFCGGDACPPSQQVLDMFVSLFRSAATMAQYLSHVRCVLRWLQSDLGALQDTQRLVRGAEKAGVSKRRERIRATAEETRALARWCSRSGFADIGDSWIVSRQFCLRYGEALKLGSQGAPVRLIRERGLPDEIEVTFMQRKCFAEPVVVSRRCICRLQGKSLRGFCAISCRCAGALPGVIVPGLQHSEPFAVLKTAAQAIGLQSPDAWGTHAFRRGWATECLRANGTSALFCSGGWRGVTAFAYASATARSTVEAAEFLIDHSDSSAGE</sequence>
<comment type="caution">
    <text evidence="2">The sequence shown here is derived from an EMBL/GenBank/DDBJ whole genome shotgun (WGS) entry which is preliminary data.</text>
</comment>
<proteinExistence type="predicted"/>
<keyword evidence="3" id="KW-1185">Reference proteome</keyword>
<name>A0ABN9QA17_9DINO</name>
<gene>
    <name evidence="2" type="ORF">PCOR1329_LOCUS9217</name>
</gene>
<evidence type="ECO:0008006" key="4">
    <source>
        <dbReference type="Google" id="ProtNLM"/>
    </source>
</evidence>
<dbReference type="Proteomes" id="UP001189429">
    <property type="component" value="Unassembled WGS sequence"/>
</dbReference>
<feature type="region of interest" description="Disordered" evidence="1">
    <location>
        <begin position="1"/>
        <end position="25"/>
    </location>
</feature>
<evidence type="ECO:0000313" key="3">
    <source>
        <dbReference type="Proteomes" id="UP001189429"/>
    </source>
</evidence>
<organism evidence="2 3">
    <name type="scientific">Prorocentrum cordatum</name>
    <dbReference type="NCBI Taxonomy" id="2364126"/>
    <lineage>
        <taxon>Eukaryota</taxon>
        <taxon>Sar</taxon>
        <taxon>Alveolata</taxon>
        <taxon>Dinophyceae</taxon>
        <taxon>Prorocentrales</taxon>
        <taxon>Prorocentraceae</taxon>
        <taxon>Prorocentrum</taxon>
    </lineage>
</organism>
<dbReference type="EMBL" id="CAUYUJ010002558">
    <property type="protein sequence ID" value="CAK0801308.1"/>
    <property type="molecule type" value="Genomic_DNA"/>
</dbReference>
<reference evidence="2" key="1">
    <citation type="submission" date="2023-10" db="EMBL/GenBank/DDBJ databases">
        <authorList>
            <person name="Chen Y."/>
            <person name="Shah S."/>
            <person name="Dougan E. K."/>
            <person name="Thang M."/>
            <person name="Chan C."/>
        </authorList>
    </citation>
    <scope>NUCLEOTIDE SEQUENCE [LARGE SCALE GENOMIC DNA]</scope>
</reference>
<evidence type="ECO:0000256" key="1">
    <source>
        <dbReference type="SAM" id="MobiDB-lite"/>
    </source>
</evidence>
<accession>A0ABN9QA17</accession>
<evidence type="ECO:0000313" key="2">
    <source>
        <dbReference type="EMBL" id="CAK0801308.1"/>
    </source>
</evidence>
<feature type="compositionally biased region" description="Low complexity" evidence="1">
    <location>
        <begin position="1"/>
        <end position="16"/>
    </location>
</feature>